<dbReference type="HOGENOM" id="CLU_2278446_0_0_1"/>
<dbReference type="KEGG" id="pco:PHACADRAFT_197969"/>
<evidence type="ECO:0000313" key="1">
    <source>
        <dbReference type="EMBL" id="EKM53542.1"/>
    </source>
</evidence>
<dbReference type="AlphaFoldDB" id="K5WSZ1"/>
<dbReference type="RefSeq" id="XP_007398229.1">
    <property type="nucleotide sequence ID" value="XM_007398167.1"/>
</dbReference>
<proteinExistence type="predicted"/>
<reference evidence="1 2" key="1">
    <citation type="journal article" date="2012" name="BMC Genomics">
        <title>Comparative genomics of the white-rot fungi, Phanerochaete carnosa and P. chrysosporium, to elucidate the genetic basis of the distinct wood types they colonize.</title>
        <authorList>
            <person name="Suzuki H."/>
            <person name="MacDonald J."/>
            <person name="Syed K."/>
            <person name="Salamov A."/>
            <person name="Hori C."/>
            <person name="Aerts A."/>
            <person name="Henrissat B."/>
            <person name="Wiebenga A."/>
            <person name="vanKuyk P.A."/>
            <person name="Barry K."/>
            <person name="Lindquist E."/>
            <person name="LaButti K."/>
            <person name="Lapidus A."/>
            <person name="Lucas S."/>
            <person name="Coutinho P."/>
            <person name="Gong Y."/>
            <person name="Samejima M."/>
            <person name="Mahadevan R."/>
            <person name="Abou-Zaid M."/>
            <person name="de Vries R.P."/>
            <person name="Igarashi K."/>
            <person name="Yadav J.S."/>
            <person name="Grigoriev I.V."/>
            <person name="Master E.R."/>
        </authorList>
    </citation>
    <scope>NUCLEOTIDE SEQUENCE [LARGE SCALE GENOMIC DNA]</scope>
    <source>
        <strain evidence="1 2">HHB-10118-sp</strain>
    </source>
</reference>
<keyword evidence="2" id="KW-1185">Reference proteome</keyword>
<organism evidence="1 2">
    <name type="scientific">Phanerochaete carnosa (strain HHB-10118-sp)</name>
    <name type="common">White-rot fungus</name>
    <name type="synonym">Peniophora carnosa</name>
    <dbReference type="NCBI Taxonomy" id="650164"/>
    <lineage>
        <taxon>Eukaryota</taxon>
        <taxon>Fungi</taxon>
        <taxon>Dikarya</taxon>
        <taxon>Basidiomycota</taxon>
        <taxon>Agaricomycotina</taxon>
        <taxon>Agaricomycetes</taxon>
        <taxon>Polyporales</taxon>
        <taxon>Phanerochaetaceae</taxon>
        <taxon>Phanerochaete</taxon>
    </lineage>
</organism>
<protein>
    <submittedName>
        <fullName evidence="1">Uncharacterized protein</fullName>
    </submittedName>
</protein>
<sequence>MPFSELVHGSKANLNIGSSGAKTIQMSLSLEEITSLVKQQLSGRKKAGKICITGPVRKTVQKTMLDLVRVHKVCNQKLILPMPLADGAPSYIENEALLYNSL</sequence>
<evidence type="ECO:0000313" key="2">
    <source>
        <dbReference type="Proteomes" id="UP000008370"/>
    </source>
</evidence>
<dbReference type="EMBL" id="JH930474">
    <property type="protein sequence ID" value="EKM53542.1"/>
    <property type="molecule type" value="Genomic_DNA"/>
</dbReference>
<dbReference type="GeneID" id="18911286"/>
<gene>
    <name evidence="1" type="ORF">PHACADRAFT_197969</name>
</gene>
<dbReference type="Proteomes" id="UP000008370">
    <property type="component" value="Unassembled WGS sequence"/>
</dbReference>
<dbReference type="InParanoid" id="K5WSZ1"/>
<accession>K5WSZ1</accession>
<name>K5WSZ1_PHACS</name>